<dbReference type="PROSITE" id="PS51257">
    <property type="entry name" value="PROKAR_LIPOPROTEIN"/>
    <property type="match status" value="1"/>
</dbReference>
<gene>
    <name evidence="2" type="ORF">BN1047_01009</name>
</gene>
<dbReference type="Gene3D" id="3.20.20.80">
    <property type="entry name" value="Glycosidases"/>
    <property type="match status" value="1"/>
</dbReference>
<evidence type="ECO:0000313" key="3">
    <source>
        <dbReference type="Proteomes" id="UP000028864"/>
    </source>
</evidence>
<feature type="chain" id="PRO_5043539551" evidence="1">
    <location>
        <begin position="20"/>
        <end position="379"/>
    </location>
</feature>
<dbReference type="RefSeq" id="WP_110783252.1">
    <property type="nucleotide sequence ID" value="NZ_JAKNRE010000007.1"/>
</dbReference>
<dbReference type="InterPro" id="IPR017853">
    <property type="entry name" value="GH"/>
</dbReference>
<dbReference type="Proteomes" id="UP000028864">
    <property type="component" value="Unassembled WGS sequence"/>
</dbReference>
<keyword evidence="1" id="KW-0732">Signal</keyword>
<proteinExistence type="predicted"/>
<dbReference type="AlphaFoldDB" id="A0AAV2WG15"/>
<reference evidence="2" key="2">
    <citation type="submission" date="2015-09" db="EMBL/GenBank/DDBJ databases">
        <title>Draft genome sequence of Mycobacterium neoaurum DSM 44074.</title>
        <authorList>
            <person name="Croce O."/>
            <person name="Robert C."/>
            <person name="Raoult D."/>
            <person name="Drancourt M."/>
        </authorList>
    </citation>
    <scope>NUCLEOTIDE SEQUENCE</scope>
    <source>
        <strain evidence="2">DSM 44074</strain>
    </source>
</reference>
<evidence type="ECO:0000313" key="2">
    <source>
        <dbReference type="EMBL" id="CDQ43146.1"/>
    </source>
</evidence>
<reference evidence="2" key="1">
    <citation type="submission" date="2014-05" db="EMBL/GenBank/DDBJ databases">
        <authorList>
            <person name="Urmite Genomes"/>
        </authorList>
    </citation>
    <scope>NUCLEOTIDE SEQUENCE</scope>
    <source>
        <strain evidence="2">DSM 44074</strain>
    </source>
</reference>
<dbReference type="SUPFAM" id="SSF51445">
    <property type="entry name" value="(Trans)glycosidases"/>
    <property type="match status" value="1"/>
</dbReference>
<dbReference type="EMBL" id="LK021337">
    <property type="protein sequence ID" value="CDQ43146.1"/>
    <property type="molecule type" value="Genomic_DNA"/>
</dbReference>
<feature type="signal peptide" evidence="1">
    <location>
        <begin position="1"/>
        <end position="19"/>
    </location>
</feature>
<evidence type="ECO:0000256" key="1">
    <source>
        <dbReference type="SAM" id="SignalP"/>
    </source>
</evidence>
<organism evidence="2 3">
    <name type="scientific">Mycolicibacterium neoaurum</name>
    <name type="common">Mycobacterium neoaurum</name>
    <dbReference type="NCBI Taxonomy" id="1795"/>
    <lineage>
        <taxon>Bacteria</taxon>
        <taxon>Bacillati</taxon>
        <taxon>Actinomycetota</taxon>
        <taxon>Actinomycetes</taxon>
        <taxon>Mycobacteriales</taxon>
        <taxon>Mycobacteriaceae</taxon>
        <taxon>Mycolicibacterium</taxon>
    </lineage>
</organism>
<protein>
    <submittedName>
        <fullName evidence="2">Endo-beta-mannanase</fullName>
    </submittedName>
</protein>
<name>A0AAV2WG15_MYCNE</name>
<accession>A0AAV2WG15</accession>
<sequence length="379" mass="40412">MARPWLRTLTACITVALTAACSVQSPQGSIPTSSGAPQPLAATTSTTATLGVEGTALTLDGKPWWPIGLNAYQLGTDWSINAGCGAQVDLDTYFSRLPPHSLTRFNAFSSLAVNKYTGMLDFTALDAVVRAAERHGQMLIAVLSSNEGSCEDDTFKEYGWYTDGWTTNRSPGTTLTFAQWLDTAVKRWASSPAVAGWTAVGEPEPSLCTDDGCTWQARSCPSDAAQVLRQFYDATGARIHELDPGTTVFSGHAGGGQCGSAGDSFEYVSASPGIDVLEYHFYESTDSLPGNEYDGLARRVQQARALDKPLVITEVGMEAGSCGSVGDREQVLREAFGEMRDQGAAGVMFWSYVPDPRPGQCTLDIGPSDPLMRLVGTTT</sequence>